<accession>A0A2J6TG61</accession>
<dbReference type="InParanoid" id="A0A2J6TG61"/>
<name>A0A2J6TG61_9HELO</name>
<dbReference type="RefSeq" id="XP_024738907.1">
    <property type="nucleotide sequence ID" value="XM_024872175.1"/>
</dbReference>
<dbReference type="GeneID" id="36580256"/>
<evidence type="ECO:0000313" key="1">
    <source>
        <dbReference type="EMBL" id="PMD62003.1"/>
    </source>
</evidence>
<gene>
    <name evidence="1" type="ORF">K444DRAFT_360374</name>
</gene>
<protein>
    <submittedName>
        <fullName evidence="1">Uncharacterized protein</fullName>
    </submittedName>
</protein>
<dbReference type="Proteomes" id="UP000235371">
    <property type="component" value="Unassembled WGS sequence"/>
</dbReference>
<sequence>MGLTRACEQVPKCQPHASLSSMVPDSGGAMRDLLRIRPATPLCFAGPPTTPLAGPQVPSSCLAVFCPFPPSALLTLIGDAFDDGMVEMPPSVDESAGSAVWRCMPPSRAFSIRSLDYSSHLSRVLSFAWHATFQSRWQGSLEWERAAPPIICISVTPISTRVFMHTSIFSMSLPLFTCIPSTFIDSFLPAPLP</sequence>
<dbReference type="EMBL" id="KZ613785">
    <property type="protein sequence ID" value="PMD62003.1"/>
    <property type="molecule type" value="Genomic_DNA"/>
</dbReference>
<organism evidence="1 2">
    <name type="scientific">Hyaloscypha bicolor E</name>
    <dbReference type="NCBI Taxonomy" id="1095630"/>
    <lineage>
        <taxon>Eukaryota</taxon>
        <taxon>Fungi</taxon>
        <taxon>Dikarya</taxon>
        <taxon>Ascomycota</taxon>
        <taxon>Pezizomycotina</taxon>
        <taxon>Leotiomycetes</taxon>
        <taxon>Helotiales</taxon>
        <taxon>Hyaloscyphaceae</taxon>
        <taxon>Hyaloscypha</taxon>
        <taxon>Hyaloscypha bicolor</taxon>
    </lineage>
</organism>
<proteinExistence type="predicted"/>
<evidence type="ECO:0000313" key="2">
    <source>
        <dbReference type="Proteomes" id="UP000235371"/>
    </source>
</evidence>
<dbReference type="AlphaFoldDB" id="A0A2J6TG61"/>
<keyword evidence="2" id="KW-1185">Reference proteome</keyword>
<reference evidence="1 2" key="1">
    <citation type="submission" date="2016-04" db="EMBL/GenBank/DDBJ databases">
        <title>A degradative enzymes factory behind the ericoid mycorrhizal symbiosis.</title>
        <authorList>
            <consortium name="DOE Joint Genome Institute"/>
            <person name="Martino E."/>
            <person name="Morin E."/>
            <person name="Grelet G."/>
            <person name="Kuo A."/>
            <person name="Kohler A."/>
            <person name="Daghino S."/>
            <person name="Barry K."/>
            <person name="Choi C."/>
            <person name="Cichocki N."/>
            <person name="Clum A."/>
            <person name="Copeland A."/>
            <person name="Hainaut M."/>
            <person name="Haridas S."/>
            <person name="Labutti K."/>
            <person name="Lindquist E."/>
            <person name="Lipzen A."/>
            <person name="Khouja H.-R."/>
            <person name="Murat C."/>
            <person name="Ohm R."/>
            <person name="Olson A."/>
            <person name="Spatafora J."/>
            <person name="Veneault-Fourrey C."/>
            <person name="Henrissat B."/>
            <person name="Grigoriev I."/>
            <person name="Martin F."/>
            <person name="Perotto S."/>
        </authorList>
    </citation>
    <scope>NUCLEOTIDE SEQUENCE [LARGE SCALE GENOMIC DNA]</scope>
    <source>
        <strain evidence="1 2">E</strain>
    </source>
</reference>